<sequence length="216" mass="24002">MPAYYSHDDYAQVQAAEGSPADYYYIQPFNTRQHSPYRGRPRSLSPPARRKRNHRDLADASPLRDQDGPLEKARDLVDNTFTNSSTGLRVGVLGAIVGGLIAREASEATTNRHRSRGHHGSDSSPLVSTLVGAAVGGLAANAVEKRIEVSRVKTAEMEEAWERKWGRDSRGRRLVREDDFENTGRREPRRRSSSLLHDEYADSRAVCARSGRSSGD</sequence>
<proteinExistence type="predicted"/>
<feature type="region of interest" description="Disordered" evidence="1">
    <location>
        <begin position="107"/>
        <end position="126"/>
    </location>
</feature>
<feature type="compositionally biased region" description="Basic and acidic residues" evidence="1">
    <location>
        <begin position="55"/>
        <end position="72"/>
    </location>
</feature>
<feature type="region of interest" description="Disordered" evidence="1">
    <location>
        <begin position="29"/>
        <end position="72"/>
    </location>
</feature>
<reference evidence="2 3" key="1">
    <citation type="submission" date="2015-09" db="EMBL/GenBank/DDBJ databases">
        <title>Host preference determinants of Valsa canker pathogens revealed by comparative genomics.</title>
        <authorList>
            <person name="Yin Z."/>
            <person name="Huang L."/>
        </authorList>
    </citation>
    <scope>NUCLEOTIDE SEQUENCE [LARGE SCALE GENOMIC DNA]</scope>
    <source>
        <strain evidence="2 3">YSFL</strain>
    </source>
</reference>
<comment type="caution">
    <text evidence="2">The sequence shown here is derived from an EMBL/GenBank/DDBJ whole genome shotgun (WGS) entry which is preliminary data.</text>
</comment>
<organism evidence="2 3">
    <name type="scientific">Cytospora chrysosperma</name>
    <name type="common">Cytospora canker fungus</name>
    <name type="synonym">Sphaeria chrysosperma</name>
    <dbReference type="NCBI Taxonomy" id="252740"/>
    <lineage>
        <taxon>Eukaryota</taxon>
        <taxon>Fungi</taxon>
        <taxon>Dikarya</taxon>
        <taxon>Ascomycota</taxon>
        <taxon>Pezizomycotina</taxon>
        <taxon>Sordariomycetes</taxon>
        <taxon>Sordariomycetidae</taxon>
        <taxon>Diaporthales</taxon>
        <taxon>Cytosporaceae</taxon>
        <taxon>Cytospora</taxon>
    </lineage>
</organism>
<evidence type="ECO:0008006" key="4">
    <source>
        <dbReference type="Google" id="ProtNLM"/>
    </source>
</evidence>
<accession>A0A423WLL9</accession>
<evidence type="ECO:0000313" key="2">
    <source>
        <dbReference type="EMBL" id="ROW04113.1"/>
    </source>
</evidence>
<protein>
    <recommendedName>
        <fullName evidence="4">Glycine zipper 2TM domain-containing protein</fullName>
    </recommendedName>
</protein>
<evidence type="ECO:0000313" key="3">
    <source>
        <dbReference type="Proteomes" id="UP000284375"/>
    </source>
</evidence>
<feature type="region of interest" description="Disordered" evidence="1">
    <location>
        <begin position="179"/>
        <end position="198"/>
    </location>
</feature>
<keyword evidence="3" id="KW-1185">Reference proteome</keyword>
<name>A0A423WLL9_CYTCH</name>
<dbReference type="OrthoDB" id="4779214at2759"/>
<dbReference type="AlphaFoldDB" id="A0A423WLL9"/>
<dbReference type="STRING" id="252740.A0A423WLL9"/>
<gene>
    <name evidence="2" type="ORF">VSDG_00704</name>
</gene>
<evidence type="ECO:0000256" key="1">
    <source>
        <dbReference type="SAM" id="MobiDB-lite"/>
    </source>
</evidence>
<dbReference type="EMBL" id="LJZO01000002">
    <property type="protein sequence ID" value="ROW04113.1"/>
    <property type="molecule type" value="Genomic_DNA"/>
</dbReference>
<dbReference type="Proteomes" id="UP000284375">
    <property type="component" value="Unassembled WGS sequence"/>
</dbReference>